<dbReference type="Proteomes" id="UP000006727">
    <property type="component" value="Chromosome 22"/>
</dbReference>
<gene>
    <name evidence="5" type="primary">LOC112275222</name>
    <name evidence="4" type="ORF">PHYPA_027422</name>
</gene>
<dbReference type="EnsemblPlants" id="Pp3c22_21870V3.1">
    <property type="protein sequence ID" value="Pp3c22_21870V3.1"/>
    <property type="gene ID" value="Pp3c22_21870"/>
</dbReference>
<evidence type="ECO:0000256" key="3">
    <source>
        <dbReference type="ARBA" id="ARBA00022898"/>
    </source>
</evidence>
<dbReference type="PANTHER" id="PTHR43780:SF7">
    <property type="entry name" value="D-CYSTEINE DESULFHYDRASE 2, MITOCHONDRIAL"/>
    <property type="match status" value="1"/>
</dbReference>
<evidence type="ECO:0000256" key="1">
    <source>
        <dbReference type="ARBA" id="ARBA00001933"/>
    </source>
</evidence>
<dbReference type="KEGG" id="ppp:112275222"/>
<dbReference type="Gene3D" id="3.40.50.1100">
    <property type="match status" value="2"/>
</dbReference>
<keyword evidence="6" id="KW-1185">Reference proteome</keyword>
<reference evidence="4 6" key="2">
    <citation type="journal article" date="2018" name="Plant J.">
        <title>The Physcomitrella patens chromosome-scale assembly reveals moss genome structure and evolution.</title>
        <authorList>
            <person name="Lang D."/>
            <person name="Ullrich K.K."/>
            <person name="Murat F."/>
            <person name="Fuchs J."/>
            <person name="Jenkins J."/>
            <person name="Haas F.B."/>
            <person name="Piednoel M."/>
            <person name="Gundlach H."/>
            <person name="Van Bel M."/>
            <person name="Meyberg R."/>
            <person name="Vives C."/>
            <person name="Morata J."/>
            <person name="Symeonidi A."/>
            <person name="Hiss M."/>
            <person name="Muchero W."/>
            <person name="Kamisugi Y."/>
            <person name="Saleh O."/>
            <person name="Blanc G."/>
            <person name="Decker E.L."/>
            <person name="van Gessel N."/>
            <person name="Grimwood J."/>
            <person name="Hayes R.D."/>
            <person name="Graham S.W."/>
            <person name="Gunter L.E."/>
            <person name="McDaniel S.F."/>
            <person name="Hoernstein S.N.W."/>
            <person name="Larsson A."/>
            <person name="Li F.W."/>
            <person name="Perroud P.F."/>
            <person name="Phillips J."/>
            <person name="Ranjan P."/>
            <person name="Rokshar D.S."/>
            <person name="Rothfels C.J."/>
            <person name="Schneider L."/>
            <person name="Shu S."/>
            <person name="Stevenson D.W."/>
            <person name="Thummler F."/>
            <person name="Tillich M."/>
            <person name="Villarreal Aguilar J.C."/>
            <person name="Widiez T."/>
            <person name="Wong G.K."/>
            <person name="Wymore A."/>
            <person name="Zhang Y."/>
            <person name="Zimmer A.D."/>
            <person name="Quatrano R.S."/>
            <person name="Mayer K.F.X."/>
            <person name="Goodstein D."/>
            <person name="Casacuberta J.M."/>
            <person name="Vandepoele K."/>
            <person name="Reski R."/>
            <person name="Cuming A.C."/>
            <person name="Tuskan G.A."/>
            <person name="Maumus F."/>
            <person name="Salse J."/>
            <person name="Schmutz J."/>
            <person name="Rensing S.A."/>
        </authorList>
    </citation>
    <scope>NUCLEOTIDE SEQUENCE [LARGE SCALE GENOMIC DNA]</scope>
    <source>
        <strain evidence="5 6">cv. Gransden 2004</strain>
    </source>
</reference>
<dbReference type="EnsemblPlants" id="Pp3c22_21870V3.2">
    <property type="protein sequence ID" value="Pp3c22_21870V3.2"/>
    <property type="gene ID" value="Pp3c22_21870"/>
</dbReference>
<dbReference type="EMBL" id="ABEU02000022">
    <property type="protein sequence ID" value="PNR31106.1"/>
    <property type="molecule type" value="Genomic_DNA"/>
</dbReference>
<reference evidence="5" key="3">
    <citation type="submission" date="2020-12" db="UniProtKB">
        <authorList>
            <consortium name="EnsemblPlants"/>
        </authorList>
    </citation>
    <scope>IDENTIFICATION</scope>
</reference>
<dbReference type="Gramene" id="Pp3c22_21870V3.1">
    <property type="protein sequence ID" value="Pp3c22_21870V3.1"/>
    <property type="gene ID" value="Pp3c22_21870"/>
</dbReference>
<dbReference type="InterPro" id="IPR036052">
    <property type="entry name" value="TrpB-like_PALP_sf"/>
</dbReference>
<dbReference type="FunCoup" id="A0A2K1IPA1">
    <property type="interactions" value="1022"/>
</dbReference>
<keyword evidence="3" id="KW-0663">Pyridoxal phosphate</keyword>
<name>A0A2K1IPA1_PHYPA</name>
<organism evidence="4">
    <name type="scientific">Physcomitrium patens</name>
    <name type="common">Spreading-leaved earth moss</name>
    <name type="synonym">Physcomitrella patens</name>
    <dbReference type="NCBI Taxonomy" id="3218"/>
    <lineage>
        <taxon>Eukaryota</taxon>
        <taxon>Viridiplantae</taxon>
        <taxon>Streptophyta</taxon>
        <taxon>Embryophyta</taxon>
        <taxon>Bryophyta</taxon>
        <taxon>Bryophytina</taxon>
        <taxon>Bryopsida</taxon>
        <taxon>Funariidae</taxon>
        <taxon>Funariales</taxon>
        <taxon>Funariaceae</taxon>
        <taxon>Physcomitrium</taxon>
    </lineage>
</organism>
<dbReference type="STRING" id="3218.A0A2K1IPA1"/>
<evidence type="ECO:0000313" key="4">
    <source>
        <dbReference type="EMBL" id="PNR31106.1"/>
    </source>
</evidence>
<comment type="similarity">
    <text evidence="2">Belongs to the ACC deaminase/D-cysteine desulfhydrase family.</text>
</comment>
<evidence type="ECO:0000313" key="5">
    <source>
        <dbReference type="EnsemblPlants" id="Pp3c22_21870V3.1"/>
    </source>
</evidence>
<dbReference type="PANTHER" id="PTHR43780">
    <property type="entry name" value="1-AMINOCYCLOPROPANE-1-CARBOXYLATE DEAMINASE-RELATED"/>
    <property type="match status" value="1"/>
</dbReference>
<dbReference type="SUPFAM" id="SSF53686">
    <property type="entry name" value="Tryptophan synthase beta subunit-like PLP-dependent enzymes"/>
    <property type="match status" value="1"/>
</dbReference>
<dbReference type="InterPro" id="IPR027278">
    <property type="entry name" value="ACCD_DCysDesulf"/>
</dbReference>
<proteinExistence type="inferred from homology"/>
<dbReference type="OMA" id="WEVYAVM"/>
<evidence type="ECO:0000256" key="2">
    <source>
        <dbReference type="ARBA" id="ARBA00008639"/>
    </source>
</evidence>
<dbReference type="AlphaFoldDB" id="A0A2K1IPA1"/>
<dbReference type="GeneID" id="112275222"/>
<comment type="cofactor">
    <cofactor evidence="1">
        <name>pyridoxal 5'-phosphate</name>
        <dbReference type="ChEBI" id="CHEBI:597326"/>
    </cofactor>
</comment>
<evidence type="ECO:0000313" key="6">
    <source>
        <dbReference type="Proteomes" id="UP000006727"/>
    </source>
</evidence>
<dbReference type="RefSeq" id="XP_024361159.1">
    <property type="nucleotide sequence ID" value="XM_024505391.2"/>
</dbReference>
<dbReference type="Gramene" id="Pp3c22_21870V3.2">
    <property type="protein sequence ID" value="Pp3c22_21870V3.2"/>
    <property type="gene ID" value="Pp3c22_21870"/>
</dbReference>
<dbReference type="PaxDb" id="3218-PP1S100_238V6.1"/>
<dbReference type="OrthoDB" id="10266364at2759"/>
<dbReference type="GO" id="GO:0019148">
    <property type="term" value="F:D-cysteine desulfhydrase activity"/>
    <property type="evidence" value="ECO:0000318"/>
    <property type="project" value="GO_Central"/>
</dbReference>
<protein>
    <submittedName>
        <fullName evidence="4 5">Uncharacterized protein</fullName>
    </submittedName>
</protein>
<reference evidence="4 6" key="1">
    <citation type="journal article" date="2008" name="Science">
        <title>The Physcomitrella genome reveals evolutionary insights into the conquest of land by plants.</title>
        <authorList>
            <person name="Rensing S."/>
            <person name="Lang D."/>
            <person name="Zimmer A."/>
            <person name="Terry A."/>
            <person name="Salamov A."/>
            <person name="Shapiro H."/>
            <person name="Nishiyama T."/>
            <person name="Perroud P.-F."/>
            <person name="Lindquist E."/>
            <person name="Kamisugi Y."/>
            <person name="Tanahashi T."/>
            <person name="Sakakibara K."/>
            <person name="Fujita T."/>
            <person name="Oishi K."/>
            <person name="Shin-I T."/>
            <person name="Kuroki Y."/>
            <person name="Toyoda A."/>
            <person name="Suzuki Y."/>
            <person name="Hashimoto A."/>
            <person name="Yamaguchi K."/>
            <person name="Sugano A."/>
            <person name="Kohara Y."/>
            <person name="Fujiyama A."/>
            <person name="Anterola A."/>
            <person name="Aoki S."/>
            <person name="Ashton N."/>
            <person name="Barbazuk W.B."/>
            <person name="Barker E."/>
            <person name="Bennetzen J."/>
            <person name="Bezanilla M."/>
            <person name="Blankenship R."/>
            <person name="Cho S.H."/>
            <person name="Dutcher S."/>
            <person name="Estelle M."/>
            <person name="Fawcett J.A."/>
            <person name="Gundlach H."/>
            <person name="Hanada K."/>
            <person name="Heyl A."/>
            <person name="Hicks K.A."/>
            <person name="Hugh J."/>
            <person name="Lohr M."/>
            <person name="Mayer K."/>
            <person name="Melkozernov A."/>
            <person name="Murata T."/>
            <person name="Nelson D."/>
            <person name="Pils B."/>
            <person name="Prigge M."/>
            <person name="Reiss B."/>
            <person name="Renner T."/>
            <person name="Rombauts S."/>
            <person name="Rushton P."/>
            <person name="Sanderfoot A."/>
            <person name="Schween G."/>
            <person name="Shiu S.-H."/>
            <person name="Stueber K."/>
            <person name="Theodoulou F.L."/>
            <person name="Tu H."/>
            <person name="Van de Peer Y."/>
            <person name="Verrier P.J."/>
            <person name="Waters E."/>
            <person name="Wood A."/>
            <person name="Yang L."/>
            <person name="Cove D."/>
            <person name="Cuming A."/>
            <person name="Hasebe M."/>
            <person name="Lucas S."/>
            <person name="Mishler D.B."/>
            <person name="Reski R."/>
            <person name="Grigoriev I."/>
            <person name="Quatrano R.S."/>
            <person name="Boore J.L."/>
        </authorList>
    </citation>
    <scope>NUCLEOTIDE SEQUENCE [LARGE SCALE GENOMIC DNA]</scope>
    <source>
        <strain evidence="5 6">cv. Gransden 2004</strain>
    </source>
</reference>
<sequence>MRKLGLQPWSCGCTLMGPFTNPQQCIRRRASYLGPLFHRPREGSVGGLAWRQNQARSVLVSARQGSRETECEEVYGWDQILARPWLLSNAATKTTKVGFREGRWRVDEIGDFSGPCFHVIRDDLLHPMMGGNKLRKLDAIIPLLQAHEVTDVVTCGGCQSAHTAAVAVACAEVGMKAHLLLRGERPAIPTGYNLVAGMYGYVTYIPRSEYADRHAMLHKYALQVAGDPSCVISIHHKILNESSFSGWKMVPGEVASGNGRKVAILNEGAGDCHALPGLIRLVDYLSHPSKFGKKERLHVIVDSGTGTTAVGLALGIALKRLPWKVVGVMLADTREGYEKQADRLLAEFAHEYHGHTWEVELCQKGSDLPILWQERCQPRKFGRILRGEIEICQRVARETGILLDPIYTLAGWESANKLCHSAAGDDAEEVVLLHTGGTLGLFGLAQRYPLQF</sequence>
<accession>A0A2K1IPA1</accession>